<dbReference type="OrthoDB" id="7490362at2759"/>
<dbReference type="InterPro" id="IPR036875">
    <property type="entry name" value="Znf_CCHC_sf"/>
</dbReference>
<dbReference type="AlphaFoldDB" id="A0A8J9VD43"/>
<feature type="domain" description="CCHC-type" evidence="2">
    <location>
        <begin position="85"/>
        <end position="100"/>
    </location>
</feature>
<sequence>MGEIRVMDLDESISKKDIAESIAGAGECREEEVKVGEIRLSPAKLGTVWVRCPLTVIHKLNNAKHVQIGWIRARIQTLAARQLQCYRCLETGHIRHQCQNSVDRSSLCYFCGGEDHKARECKAKVPKCPICTDSGRPADHRLGSDKCKPCLGQAIWCKLVLTKLEQTH</sequence>
<accession>A0A8J9VD43</accession>
<dbReference type="EMBL" id="OV170224">
    <property type="protein sequence ID" value="CAH0724205.1"/>
    <property type="molecule type" value="Genomic_DNA"/>
</dbReference>
<proteinExistence type="predicted"/>
<keyword evidence="4" id="KW-1185">Reference proteome</keyword>
<evidence type="ECO:0000313" key="4">
    <source>
        <dbReference type="Proteomes" id="UP000838878"/>
    </source>
</evidence>
<dbReference type="PROSITE" id="PS50158">
    <property type="entry name" value="ZF_CCHC"/>
    <property type="match status" value="2"/>
</dbReference>
<keyword evidence="1" id="KW-0479">Metal-binding</keyword>
<evidence type="ECO:0000313" key="3">
    <source>
        <dbReference type="EMBL" id="CAH0724205.1"/>
    </source>
</evidence>
<gene>
    <name evidence="3" type="ORF">BINO364_LOCUS9947</name>
</gene>
<dbReference type="SUPFAM" id="SSF57756">
    <property type="entry name" value="Retrovirus zinc finger-like domains"/>
    <property type="match status" value="1"/>
</dbReference>
<dbReference type="GO" id="GO:0008270">
    <property type="term" value="F:zinc ion binding"/>
    <property type="evidence" value="ECO:0007669"/>
    <property type="project" value="UniProtKB-KW"/>
</dbReference>
<organism evidence="3 4">
    <name type="scientific">Brenthis ino</name>
    <name type="common">lesser marbled fritillary</name>
    <dbReference type="NCBI Taxonomy" id="405034"/>
    <lineage>
        <taxon>Eukaryota</taxon>
        <taxon>Metazoa</taxon>
        <taxon>Ecdysozoa</taxon>
        <taxon>Arthropoda</taxon>
        <taxon>Hexapoda</taxon>
        <taxon>Insecta</taxon>
        <taxon>Pterygota</taxon>
        <taxon>Neoptera</taxon>
        <taxon>Endopterygota</taxon>
        <taxon>Lepidoptera</taxon>
        <taxon>Glossata</taxon>
        <taxon>Ditrysia</taxon>
        <taxon>Papilionoidea</taxon>
        <taxon>Nymphalidae</taxon>
        <taxon>Heliconiinae</taxon>
        <taxon>Argynnini</taxon>
        <taxon>Brenthis</taxon>
    </lineage>
</organism>
<protein>
    <recommendedName>
        <fullName evidence="2">CCHC-type domain-containing protein</fullName>
    </recommendedName>
</protein>
<feature type="non-terminal residue" evidence="3">
    <location>
        <position position="168"/>
    </location>
</feature>
<reference evidence="3" key="1">
    <citation type="submission" date="2021-12" db="EMBL/GenBank/DDBJ databases">
        <authorList>
            <person name="Martin H S."/>
        </authorList>
    </citation>
    <scope>NUCLEOTIDE SEQUENCE</scope>
</reference>
<dbReference type="Proteomes" id="UP000838878">
    <property type="component" value="Chromosome 4"/>
</dbReference>
<evidence type="ECO:0000259" key="2">
    <source>
        <dbReference type="PROSITE" id="PS50158"/>
    </source>
</evidence>
<keyword evidence="1" id="KW-0863">Zinc-finger</keyword>
<evidence type="ECO:0000256" key="1">
    <source>
        <dbReference type="PROSITE-ProRule" id="PRU00047"/>
    </source>
</evidence>
<dbReference type="SMART" id="SM00343">
    <property type="entry name" value="ZnF_C2HC"/>
    <property type="match status" value="2"/>
</dbReference>
<feature type="domain" description="CCHC-type" evidence="2">
    <location>
        <begin position="108"/>
        <end position="122"/>
    </location>
</feature>
<dbReference type="GO" id="GO:0003676">
    <property type="term" value="F:nucleic acid binding"/>
    <property type="evidence" value="ECO:0007669"/>
    <property type="project" value="InterPro"/>
</dbReference>
<keyword evidence="1" id="KW-0862">Zinc</keyword>
<dbReference type="InterPro" id="IPR001878">
    <property type="entry name" value="Znf_CCHC"/>
</dbReference>
<name>A0A8J9VD43_9NEOP</name>
<dbReference type="Pfam" id="PF00098">
    <property type="entry name" value="zf-CCHC"/>
    <property type="match status" value="2"/>
</dbReference>
<dbReference type="Gene3D" id="4.10.60.10">
    <property type="entry name" value="Zinc finger, CCHC-type"/>
    <property type="match status" value="1"/>
</dbReference>